<feature type="compositionally biased region" description="Pro residues" evidence="1">
    <location>
        <begin position="90"/>
        <end position="104"/>
    </location>
</feature>
<feature type="compositionally biased region" description="Basic residues" evidence="1">
    <location>
        <begin position="57"/>
        <end position="70"/>
    </location>
</feature>
<evidence type="ECO:0000313" key="6">
    <source>
        <dbReference type="Proteomes" id="UP000092668"/>
    </source>
</evidence>
<evidence type="ECO:0000313" key="3">
    <source>
        <dbReference type="EMBL" id="NDJ89739.1"/>
    </source>
</evidence>
<dbReference type="OrthoDB" id="4764389at2"/>
<keyword evidence="6" id="KW-1185">Reference proteome</keyword>
<protein>
    <recommendedName>
        <fullName evidence="9">Proline rich protein</fullName>
    </recommendedName>
</protein>
<dbReference type="EMBL" id="JAACYR010000033">
    <property type="protein sequence ID" value="NDJ89739.1"/>
    <property type="molecule type" value="Genomic_DNA"/>
</dbReference>
<comment type="caution">
    <text evidence="4">The sequence shown here is derived from an EMBL/GenBank/DDBJ whole genome shotgun (WGS) entry which is preliminary data.</text>
</comment>
<organism evidence="4 6">
    <name type="scientific">Mycolicibacter kumamotonensis</name>
    <dbReference type="NCBI Taxonomy" id="354243"/>
    <lineage>
        <taxon>Bacteria</taxon>
        <taxon>Bacillati</taxon>
        <taxon>Actinomycetota</taxon>
        <taxon>Actinomycetes</taxon>
        <taxon>Mycobacteriales</taxon>
        <taxon>Mycobacteriaceae</taxon>
        <taxon>Mycolicibacter</taxon>
    </lineage>
</organism>
<dbReference type="Proteomes" id="UP000192713">
    <property type="component" value="Unassembled WGS sequence"/>
</dbReference>
<reference evidence="3 8" key="3">
    <citation type="submission" date="2020-01" db="EMBL/GenBank/DDBJ databases">
        <authorList>
            <person name="Sanchez-Estrada R."/>
            <person name="Gonzalez-Y-Merchand J.A."/>
            <person name="Rivera-Gutierrez S."/>
        </authorList>
    </citation>
    <scope>NUCLEOTIDE SEQUENCE [LARGE SCALE GENOMIC DNA]</scope>
    <source>
        <strain evidence="3 8">CST 7247</strain>
    </source>
</reference>
<dbReference type="RefSeq" id="WP_065289558.1">
    <property type="nucleotide sequence ID" value="NZ_JAACYR010000033.1"/>
</dbReference>
<evidence type="ECO:0000313" key="5">
    <source>
        <dbReference type="EMBL" id="ORA77350.1"/>
    </source>
</evidence>
<dbReference type="Proteomes" id="UP000092668">
    <property type="component" value="Unassembled WGS sequence"/>
</dbReference>
<proteinExistence type="predicted"/>
<evidence type="ECO:0000313" key="7">
    <source>
        <dbReference type="Proteomes" id="UP000192713"/>
    </source>
</evidence>
<keyword evidence="2" id="KW-0812">Transmembrane</keyword>
<keyword evidence="2" id="KW-1133">Transmembrane helix</keyword>
<keyword evidence="2" id="KW-0472">Membrane</keyword>
<sequence length="118" mass="12432">MSETPETTNPPAGPPGPGEQKPYWVYRLAAWVAIVAGVVFIVSSIFFAGVWASHGGPRGHHCHHGHHHGAMHHDGFHRGFHHGPHRGPGPMAPAGPEGPGPSEVPPSVTHSPAPTRGR</sequence>
<dbReference type="AlphaFoldDB" id="A0A1B8SA83"/>
<dbReference type="EMBL" id="LFOE01000060">
    <property type="protein sequence ID" value="OBY29634.1"/>
    <property type="molecule type" value="Genomic_DNA"/>
</dbReference>
<reference evidence="4 6" key="1">
    <citation type="submission" date="2015-06" db="EMBL/GenBank/DDBJ databases">
        <title>Genome sequence of Mycobacterium kumamotonense strain Roo.</title>
        <authorList>
            <person name="Greninger A.L."/>
            <person name="Cunningham G."/>
            <person name="Miller S."/>
        </authorList>
    </citation>
    <scope>NUCLEOTIDE SEQUENCE [LARGE SCALE GENOMIC DNA]</scope>
    <source>
        <strain evidence="4 6">Roo</strain>
    </source>
</reference>
<accession>A0A1B8SA83</accession>
<evidence type="ECO:0000256" key="1">
    <source>
        <dbReference type="SAM" id="MobiDB-lite"/>
    </source>
</evidence>
<gene>
    <name evidence="4" type="ORF">ACT18_22025</name>
    <name evidence="5" type="ORF">BST28_18295</name>
    <name evidence="3" type="ORF">GWR20_11310</name>
</gene>
<dbReference type="Proteomes" id="UP000466523">
    <property type="component" value="Unassembled WGS sequence"/>
</dbReference>
<evidence type="ECO:0000313" key="8">
    <source>
        <dbReference type="Proteomes" id="UP000466523"/>
    </source>
</evidence>
<evidence type="ECO:0000256" key="2">
    <source>
        <dbReference type="SAM" id="Phobius"/>
    </source>
</evidence>
<dbReference type="EMBL" id="MVHU01000033">
    <property type="protein sequence ID" value="ORA77350.1"/>
    <property type="molecule type" value="Genomic_DNA"/>
</dbReference>
<evidence type="ECO:0008006" key="9">
    <source>
        <dbReference type="Google" id="ProtNLM"/>
    </source>
</evidence>
<evidence type="ECO:0000313" key="4">
    <source>
        <dbReference type="EMBL" id="OBY29634.1"/>
    </source>
</evidence>
<feature type="region of interest" description="Disordered" evidence="1">
    <location>
        <begin position="57"/>
        <end position="118"/>
    </location>
</feature>
<feature type="transmembrane region" description="Helical" evidence="2">
    <location>
        <begin position="28"/>
        <end position="51"/>
    </location>
</feature>
<reference evidence="5 7" key="2">
    <citation type="submission" date="2017-02" db="EMBL/GenBank/DDBJ databases">
        <title>The new phylogeny of genus Mycobacterium.</title>
        <authorList>
            <person name="Tortoli E."/>
            <person name="Trovato A."/>
            <person name="Cirillo D.M."/>
        </authorList>
    </citation>
    <scope>NUCLEOTIDE SEQUENCE [LARGE SCALE GENOMIC DNA]</scope>
    <source>
        <strain evidence="5 7">DSM 45093</strain>
    </source>
</reference>
<dbReference type="STRING" id="354243.BST28_18295"/>
<name>A0A1B8SA83_9MYCO</name>